<dbReference type="Pfam" id="PF07714">
    <property type="entry name" value="PK_Tyr_Ser-Thr"/>
    <property type="match status" value="1"/>
</dbReference>
<evidence type="ECO:0000256" key="2">
    <source>
        <dbReference type="ARBA" id="ARBA00022840"/>
    </source>
</evidence>
<comment type="caution">
    <text evidence="4">The sequence shown here is derived from an EMBL/GenBank/DDBJ whole genome shotgun (WGS) entry which is preliminary data.</text>
</comment>
<gene>
    <name evidence="4" type="ORF">F8M41_000208</name>
</gene>
<organism evidence="4 5">
    <name type="scientific">Gigaspora margarita</name>
    <dbReference type="NCBI Taxonomy" id="4874"/>
    <lineage>
        <taxon>Eukaryota</taxon>
        <taxon>Fungi</taxon>
        <taxon>Fungi incertae sedis</taxon>
        <taxon>Mucoromycota</taxon>
        <taxon>Glomeromycotina</taxon>
        <taxon>Glomeromycetes</taxon>
        <taxon>Diversisporales</taxon>
        <taxon>Gigasporaceae</taxon>
        <taxon>Gigaspora</taxon>
    </lineage>
</organism>
<feature type="domain" description="Protein kinase" evidence="3">
    <location>
        <begin position="28"/>
        <end position="288"/>
    </location>
</feature>
<keyword evidence="4" id="KW-0808">Transferase</keyword>
<keyword evidence="4" id="KW-0418">Kinase</keyword>
<dbReference type="OrthoDB" id="544350at2759"/>
<dbReference type="PRINTS" id="PR00109">
    <property type="entry name" value="TYRKINASE"/>
</dbReference>
<dbReference type="GO" id="GO:0005524">
    <property type="term" value="F:ATP binding"/>
    <property type="evidence" value="ECO:0007669"/>
    <property type="project" value="UniProtKB-KW"/>
</dbReference>
<dbReference type="GO" id="GO:0097527">
    <property type="term" value="P:necroptotic signaling pathway"/>
    <property type="evidence" value="ECO:0007669"/>
    <property type="project" value="TreeGrafter"/>
</dbReference>
<dbReference type="InterPro" id="IPR011009">
    <property type="entry name" value="Kinase-like_dom_sf"/>
</dbReference>
<name>A0A8H3XJG9_GIGMA</name>
<dbReference type="PROSITE" id="PS50011">
    <property type="entry name" value="PROTEIN_KINASE_DOM"/>
    <property type="match status" value="1"/>
</dbReference>
<dbReference type="Proteomes" id="UP000439903">
    <property type="component" value="Unassembled WGS sequence"/>
</dbReference>
<dbReference type="EMBL" id="WTPW01001006">
    <property type="protein sequence ID" value="KAF0463061.1"/>
    <property type="molecule type" value="Genomic_DNA"/>
</dbReference>
<keyword evidence="1" id="KW-0547">Nucleotide-binding</keyword>
<dbReference type="PANTHER" id="PTHR44329">
    <property type="entry name" value="SERINE/THREONINE-PROTEIN KINASE TNNI3K-RELATED"/>
    <property type="match status" value="1"/>
</dbReference>
<proteinExistence type="predicted"/>
<evidence type="ECO:0000259" key="3">
    <source>
        <dbReference type="PROSITE" id="PS50011"/>
    </source>
</evidence>
<sequence>MTMTYSSHEQLEKTIADKHIICFDFNKFSNFEKIAEGGFGSIYKSEWKDCGLTVALKRFKVDTNSSNTVEKVVKELRLLQGLGFHPNINRFYGVIKDSPDGAYDLVLEFADDGDLREYLKSKFQHLNWADKLRMAKEVTQGLVFLHMNNIIHGDLHSKNILVHRGNMMITDFGFSRHMNETSSTDPINFGMPAYLEPQSLKNPLYVHNKKSDIYSLGVIFWEISSGRPPFQSFTTKEAVAIHIFNGKRENPIEGTPSKYIDLYSQCWDEDPDKRPDAYVILKNLNRLISNFSDS</sequence>
<dbReference type="AlphaFoldDB" id="A0A8H3XJG9"/>
<dbReference type="InterPro" id="IPR001245">
    <property type="entry name" value="Ser-Thr/Tyr_kinase_cat_dom"/>
</dbReference>
<dbReference type="InterPro" id="IPR051681">
    <property type="entry name" value="Ser/Thr_Kinases-Pseudokinases"/>
</dbReference>
<dbReference type="InterPro" id="IPR000719">
    <property type="entry name" value="Prot_kinase_dom"/>
</dbReference>
<dbReference type="Gene3D" id="1.10.510.10">
    <property type="entry name" value="Transferase(Phosphotransferase) domain 1"/>
    <property type="match status" value="1"/>
</dbReference>
<keyword evidence="2" id="KW-0067">ATP-binding</keyword>
<evidence type="ECO:0000313" key="4">
    <source>
        <dbReference type="EMBL" id="KAF0463061.1"/>
    </source>
</evidence>
<protein>
    <submittedName>
        <fullName evidence="4">Kinase-like protein</fullName>
    </submittedName>
</protein>
<keyword evidence="5" id="KW-1185">Reference proteome</keyword>
<dbReference type="SUPFAM" id="SSF56112">
    <property type="entry name" value="Protein kinase-like (PK-like)"/>
    <property type="match status" value="1"/>
</dbReference>
<evidence type="ECO:0000313" key="5">
    <source>
        <dbReference type="Proteomes" id="UP000439903"/>
    </source>
</evidence>
<dbReference type="PANTHER" id="PTHR44329:SF298">
    <property type="entry name" value="MIXED LINEAGE KINASE DOMAIN-LIKE PROTEIN"/>
    <property type="match status" value="1"/>
</dbReference>
<dbReference type="PIRSF" id="PIRSF000654">
    <property type="entry name" value="Integrin-linked_kinase"/>
    <property type="match status" value="1"/>
</dbReference>
<dbReference type="GO" id="GO:0004672">
    <property type="term" value="F:protein kinase activity"/>
    <property type="evidence" value="ECO:0007669"/>
    <property type="project" value="InterPro"/>
</dbReference>
<accession>A0A8H3XJG9</accession>
<reference evidence="4 5" key="1">
    <citation type="journal article" date="2019" name="Environ. Microbiol.">
        <title>At the nexus of three kingdoms: the genome of the mycorrhizal fungus Gigaspora margarita provides insights into plant, endobacterial and fungal interactions.</title>
        <authorList>
            <person name="Venice F."/>
            <person name="Ghignone S."/>
            <person name="Salvioli di Fossalunga A."/>
            <person name="Amselem J."/>
            <person name="Novero M."/>
            <person name="Xianan X."/>
            <person name="Sedzielewska Toro K."/>
            <person name="Morin E."/>
            <person name="Lipzen A."/>
            <person name="Grigoriev I.V."/>
            <person name="Henrissat B."/>
            <person name="Martin F.M."/>
            <person name="Bonfante P."/>
        </authorList>
    </citation>
    <scope>NUCLEOTIDE SEQUENCE [LARGE SCALE GENOMIC DNA]</scope>
    <source>
        <strain evidence="4 5">BEG34</strain>
    </source>
</reference>
<evidence type="ECO:0000256" key="1">
    <source>
        <dbReference type="ARBA" id="ARBA00022741"/>
    </source>
</evidence>